<protein>
    <recommendedName>
        <fullName evidence="3">N-acetyltransferase domain-containing protein</fullName>
    </recommendedName>
</protein>
<accession>A0A2U3QC06</accession>
<dbReference type="PANTHER" id="PTHR43072">
    <property type="entry name" value="N-ACETYLTRANSFERASE"/>
    <property type="match status" value="1"/>
</dbReference>
<dbReference type="AlphaFoldDB" id="A0A2U3QC06"/>
<evidence type="ECO:0000313" key="4">
    <source>
        <dbReference type="EMBL" id="SPP98900.1"/>
    </source>
</evidence>
<dbReference type="PANTHER" id="PTHR43072:SF23">
    <property type="entry name" value="UPF0039 PROTEIN C11D3.02C"/>
    <property type="match status" value="1"/>
</dbReference>
<dbReference type="SUPFAM" id="SSF55729">
    <property type="entry name" value="Acyl-CoA N-acyltransferases (Nat)"/>
    <property type="match status" value="1"/>
</dbReference>
<feature type="domain" description="N-acetyltransferase" evidence="3">
    <location>
        <begin position="28"/>
        <end position="184"/>
    </location>
</feature>
<evidence type="ECO:0000256" key="2">
    <source>
        <dbReference type="ARBA" id="ARBA00023315"/>
    </source>
</evidence>
<keyword evidence="1" id="KW-0808">Transferase</keyword>
<dbReference type="PROSITE" id="PS51186">
    <property type="entry name" value="GNAT"/>
    <property type="match status" value="1"/>
</dbReference>
<sequence>MACVMSTLRLEDLKQYSDVMRTRHGERLDLRFVEPRDTDELQHYFRSLSTHSRYNRFFGAVSELPKGLLRDFLEVGERDRFTIVATMMVDGFETIVAEARYAFHTETATLEFGLSVDDRWHGHGIATALMKNLECRAAALGAEHMFGDTLRSNEAMVSLARKSGFAFVNHPDDWKLVRFDKEISVGPKEIPCASWRLAALSRQADNPSASA</sequence>
<dbReference type="Pfam" id="PF00583">
    <property type="entry name" value="Acetyltransf_1"/>
    <property type="match status" value="1"/>
</dbReference>
<organism evidence="4 5">
    <name type="scientific">Bradyrhizobium vignae</name>
    <dbReference type="NCBI Taxonomy" id="1549949"/>
    <lineage>
        <taxon>Bacteria</taxon>
        <taxon>Pseudomonadati</taxon>
        <taxon>Pseudomonadota</taxon>
        <taxon>Alphaproteobacteria</taxon>
        <taxon>Hyphomicrobiales</taxon>
        <taxon>Nitrobacteraceae</taxon>
        <taxon>Bradyrhizobium</taxon>
    </lineage>
</organism>
<keyword evidence="2" id="KW-0012">Acyltransferase</keyword>
<evidence type="ECO:0000259" key="3">
    <source>
        <dbReference type="PROSITE" id="PS51186"/>
    </source>
</evidence>
<dbReference type="Proteomes" id="UP000246085">
    <property type="component" value="Chromosome BRAD3257"/>
</dbReference>
<proteinExistence type="predicted"/>
<dbReference type="InterPro" id="IPR000182">
    <property type="entry name" value="GNAT_dom"/>
</dbReference>
<dbReference type="EMBL" id="LS398110">
    <property type="protein sequence ID" value="SPP98900.1"/>
    <property type="molecule type" value="Genomic_DNA"/>
</dbReference>
<dbReference type="InterPro" id="IPR016181">
    <property type="entry name" value="Acyl_CoA_acyltransferase"/>
</dbReference>
<dbReference type="Gene3D" id="3.40.630.30">
    <property type="match status" value="1"/>
</dbReference>
<evidence type="ECO:0000313" key="5">
    <source>
        <dbReference type="Proteomes" id="UP000246085"/>
    </source>
</evidence>
<dbReference type="KEGG" id="bvz:BRAD3257_8313"/>
<name>A0A2U3QC06_9BRAD</name>
<dbReference type="CDD" id="cd04301">
    <property type="entry name" value="NAT_SF"/>
    <property type="match status" value="1"/>
</dbReference>
<gene>
    <name evidence="4" type="ORF">BRAD3257_8313</name>
</gene>
<evidence type="ECO:0000256" key="1">
    <source>
        <dbReference type="ARBA" id="ARBA00022679"/>
    </source>
</evidence>
<dbReference type="GO" id="GO:0016747">
    <property type="term" value="F:acyltransferase activity, transferring groups other than amino-acyl groups"/>
    <property type="evidence" value="ECO:0007669"/>
    <property type="project" value="InterPro"/>
</dbReference>
<reference evidence="4 5" key="1">
    <citation type="submission" date="2018-03" db="EMBL/GenBank/DDBJ databases">
        <authorList>
            <person name="Gully D."/>
        </authorList>
    </citation>
    <scope>NUCLEOTIDE SEQUENCE [LARGE SCALE GENOMIC DNA]</scope>
    <source>
        <strain evidence="4">ORS3257</strain>
    </source>
</reference>